<dbReference type="Pfam" id="PF13372">
    <property type="entry name" value="Alginate_exp"/>
    <property type="match status" value="1"/>
</dbReference>
<dbReference type="EMBL" id="JAQOUE010000001">
    <property type="protein sequence ID" value="MDT7043408.1"/>
    <property type="molecule type" value="Genomic_DNA"/>
</dbReference>
<comment type="caution">
    <text evidence="3">The sequence shown here is derived from an EMBL/GenBank/DDBJ whole genome shotgun (WGS) entry which is preliminary data.</text>
</comment>
<accession>A0ABU3KAR5</accession>
<dbReference type="InterPro" id="IPR025388">
    <property type="entry name" value="Alginate_export_dom"/>
</dbReference>
<dbReference type="Proteomes" id="UP001250932">
    <property type="component" value="Unassembled WGS sequence"/>
</dbReference>
<feature type="signal peptide" evidence="1">
    <location>
        <begin position="1"/>
        <end position="27"/>
    </location>
</feature>
<evidence type="ECO:0000313" key="4">
    <source>
        <dbReference type="Proteomes" id="UP001250932"/>
    </source>
</evidence>
<proteinExistence type="predicted"/>
<feature type="chain" id="PRO_5045056789" evidence="1">
    <location>
        <begin position="28"/>
        <end position="536"/>
    </location>
</feature>
<protein>
    <submittedName>
        <fullName evidence="3">Alginate export family protein</fullName>
    </submittedName>
</protein>
<reference evidence="3 4" key="1">
    <citation type="journal article" date="2023" name="ISME J.">
        <title>Cultivation and genomic characterization of novel and ubiquitous marine nitrite-oxidizing bacteria from the Nitrospirales.</title>
        <authorList>
            <person name="Mueller A.J."/>
            <person name="Daebeler A."/>
            <person name="Herbold C.W."/>
            <person name="Kirkegaard R.H."/>
            <person name="Daims H."/>
        </authorList>
    </citation>
    <scope>NUCLEOTIDE SEQUENCE [LARGE SCALE GENOMIC DNA]</scope>
    <source>
        <strain evidence="3 4">EB</strain>
    </source>
</reference>
<dbReference type="Gene3D" id="2.40.160.100">
    <property type="match status" value="1"/>
</dbReference>
<organism evidence="3 4">
    <name type="scientific">Candidatus Nitronereus thalassa</name>
    <dbReference type="NCBI Taxonomy" id="3020898"/>
    <lineage>
        <taxon>Bacteria</taxon>
        <taxon>Pseudomonadati</taxon>
        <taxon>Nitrospirota</taxon>
        <taxon>Nitrospiria</taxon>
        <taxon>Nitrospirales</taxon>
        <taxon>Nitrospiraceae</taxon>
        <taxon>Candidatus Nitronereus</taxon>
    </lineage>
</organism>
<evidence type="ECO:0000313" key="3">
    <source>
        <dbReference type="EMBL" id="MDT7043408.1"/>
    </source>
</evidence>
<name>A0ABU3KAR5_9BACT</name>
<dbReference type="RefSeq" id="WP_313833975.1">
    <property type="nucleotide sequence ID" value="NZ_JAQOUE010000001.1"/>
</dbReference>
<keyword evidence="1" id="KW-0732">Signal</keyword>
<sequence length="536" mass="57875">MKGFSNGLKWTTAAVLFVSMTAAPAFAAKTTPATDKKTDVPAVPRAIPDLIPYHKFDPPTSKMFDINNLNITGDIRVRPEFRNNTAFGTGGSIAVGANPSSTSQNNDFFVQQWVRLGFHYTISPDVVFFFQPQYSKNWGDASPAAGAGDPNASNGEGNDIFARQAFMLIRNFGVKNLTAKIGRQLVVWGNHRMFGHFDWNNVGWAFDGASLHYTVNPNISVETAWLRVREGECAGSGAGSCTGSAVTTGGGVPTGSGTAGDANIIFVRAPMKFAGVVLEPTWIWHDSGTGGALSGARPSNQSRHTIGGRVTTTQAISKVRVDVTGEGYYQFGEIGAPGLARLQDIEAYALHFDGGITLPVPMQPRIGGEFNIASGSSDANSCSTGTGTVANGGCNSDWRGFDQLFPTNHIHFGYMDRMAWKNMIHFAAGLQLRPTADSHLEITGHKFYLNETNDNWYQATQTVYITSPAGNQEDDLGSEIDVVYTMFFTPGNHVAWQIGGGVFFPGDFIDDNPQSGFNNVGVGNESWGYTQLWINW</sequence>
<evidence type="ECO:0000259" key="2">
    <source>
        <dbReference type="Pfam" id="PF13372"/>
    </source>
</evidence>
<gene>
    <name evidence="3" type="ORF">PPG34_13690</name>
</gene>
<evidence type="ECO:0000256" key="1">
    <source>
        <dbReference type="SAM" id="SignalP"/>
    </source>
</evidence>
<dbReference type="InterPro" id="IPR053728">
    <property type="entry name" value="Alginate_Permeability_Chnl"/>
</dbReference>
<feature type="domain" description="Alginate export" evidence="2">
    <location>
        <begin position="299"/>
        <end position="521"/>
    </location>
</feature>
<keyword evidence="4" id="KW-1185">Reference proteome</keyword>